<dbReference type="PANTHER" id="PTHR43666">
    <property type="entry name" value="TLDD PROTEIN"/>
    <property type="match status" value="1"/>
</dbReference>
<dbReference type="PANTHER" id="PTHR43666:SF1">
    <property type="entry name" value="CONSERVED PROTEIN"/>
    <property type="match status" value="1"/>
</dbReference>
<organism evidence="2 3">
    <name type="scientific">Thiorhodovibrio winogradskyi</name>
    <dbReference type="NCBI Taxonomy" id="77007"/>
    <lineage>
        <taxon>Bacteria</taxon>
        <taxon>Pseudomonadati</taxon>
        <taxon>Pseudomonadota</taxon>
        <taxon>Gammaproteobacteria</taxon>
        <taxon>Chromatiales</taxon>
        <taxon>Chromatiaceae</taxon>
        <taxon>Thiorhodovibrio</taxon>
    </lineage>
</organism>
<dbReference type="GO" id="GO:0006508">
    <property type="term" value="P:proteolysis"/>
    <property type="evidence" value="ECO:0007669"/>
    <property type="project" value="UniProtKB-KW"/>
</dbReference>
<dbReference type="RefSeq" id="WP_328983904.1">
    <property type="nucleotide sequence ID" value="NZ_CP121472.1"/>
</dbReference>
<gene>
    <name evidence="2" type="ORF">Thiowin_03177</name>
</gene>
<dbReference type="InterPro" id="IPR045569">
    <property type="entry name" value="Metalloprtase-TldD/E_C"/>
</dbReference>
<keyword evidence="2" id="KW-0645">Protease</keyword>
<sequence>MKIARTEDQQLEIDARDCFYAIAERLQAEARADEILFCELAAEQSDFVRLNHNRIRQAGEVRHASLHLRLIESDRQAEAGCDLSGDLAHDFEQARSLLRQLRQRLRHLPSDPYLQFSEDPSRSDRWPSNPLADAGMALEAIMQAAEGLDLVGIWASGEISHGLISSVGHRHWHVSRSFHFDWSCHGSGDSAVKGSHAGLHWDVSPVRERLTSMREELDILARPAKHLPPGRYRAWLAPMAVAELTDMLAWDGFDLKSQRTRQTPLLRLLDGEERFDTRLCLREVHGADSTGLLPAFTSDGFMRPDALTLIEHGAMGSPLVDARAGKEYGLAVNAASGYPESLAMAPGDLAADQVLKALGSGLLIGNLWYCNWSDPNYCRVTGMTRFGTYWVEDGVIVAPVAPMRFDDSLYGLLGERLEALGAETQLLLSAQTYGGRSLASTKLPGLLMAGMDFAL</sequence>
<proteinExistence type="predicted"/>
<dbReference type="InterPro" id="IPR036059">
    <property type="entry name" value="TldD/PmbA_sf"/>
</dbReference>
<evidence type="ECO:0000259" key="1">
    <source>
        <dbReference type="Pfam" id="PF19289"/>
    </source>
</evidence>
<evidence type="ECO:0000313" key="2">
    <source>
        <dbReference type="EMBL" id="WPL18125.1"/>
    </source>
</evidence>
<dbReference type="Pfam" id="PF19289">
    <property type="entry name" value="PmbA_TldD_3rd"/>
    <property type="match status" value="1"/>
</dbReference>
<reference evidence="2 3" key="1">
    <citation type="journal article" date="2023" name="Microorganisms">
        <title>Thiorhodovibrio frisius and Trv. litoralis spp. nov., Two Novel Members from a Clade of Fastidious Purple Sulfur Bacteria That Exhibit Unique Red-Shifted Light-Harvesting Capabilities.</title>
        <authorList>
            <person name="Methner A."/>
            <person name="Kuzyk S.B."/>
            <person name="Petersen J."/>
            <person name="Bauer S."/>
            <person name="Brinkmann H."/>
            <person name="Sichau K."/>
            <person name="Wanner G."/>
            <person name="Wolf J."/>
            <person name="Neumann-Schaal M."/>
            <person name="Henke P."/>
            <person name="Tank M."/>
            <person name="Sproer C."/>
            <person name="Bunk B."/>
            <person name="Overmann J."/>
        </authorList>
    </citation>
    <scope>NUCLEOTIDE SEQUENCE [LARGE SCALE GENOMIC DNA]</scope>
    <source>
        <strain evidence="2 3">DSM 6702</strain>
    </source>
</reference>
<dbReference type="GO" id="GO:0008233">
    <property type="term" value="F:peptidase activity"/>
    <property type="evidence" value="ECO:0007669"/>
    <property type="project" value="UniProtKB-KW"/>
</dbReference>
<feature type="domain" description="Metalloprotease TldD/E C-terminal" evidence="1">
    <location>
        <begin position="229"/>
        <end position="454"/>
    </location>
</feature>
<accession>A0ABZ0SAS6</accession>
<evidence type="ECO:0000313" key="3">
    <source>
        <dbReference type="Proteomes" id="UP001432180"/>
    </source>
</evidence>
<keyword evidence="3" id="KW-1185">Reference proteome</keyword>
<keyword evidence="2" id="KW-0378">Hydrolase</keyword>
<dbReference type="EMBL" id="CP121472">
    <property type="protein sequence ID" value="WPL18125.1"/>
    <property type="molecule type" value="Genomic_DNA"/>
</dbReference>
<dbReference type="Proteomes" id="UP001432180">
    <property type="component" value="Chromosome"/>
</dbReference>
<dbReference type="SUPFAM" id="SSF111283">
    <property type="entry name" value="Putative modulator of DNA gyrase, PmbA/TldD"/>
    <property type="match status" value="1"/>
</dbReference>
<protein>
    <submittedName>
        <fullName evidence="2">Zn-dependent protease</fullName>
    </submittedName>
</protein>
<name>A0ABZ0SAS6_9GAMM</name>